<accession>A0A078AMT9</accession>
<reference evidence="3 4" key="1">
    <citation type="submission" date="2014-06" db="EMBL/GenBank/DDBJ databases">
        <authorList>
            <person name="Swart Estienne"/>
        </authorList>
    </citation>
    <scope>NUCLEOTIDE SEQUENCE [LARGE SCALE GENOMIC DNA]</scope>
    <source>
        <strain evidence="3 4">130c</strain>
    </source>
</reference>
<keyword evidence="1" id="KW-0472">Membrane</keyword>
<evidence type="ECO:0000313" key="3">
    <source>
        <dbReference type="EMBL" id="CDW83236.1"/>
    </source>
</evidence>
<protein>
    <recommendedName>
        <fullName evidence="2">CWH43-like N-terminal domain-containing protein</fullName>
    </recommendedName>
</protein>
<dbReference type="OrthoDB" id="320207at2759"/>
<feature type="transmembrane region" description="Helical" evidence="1">
    <location>
        <begin position="243"/>
        <end position="262"/>
    </location>
</feature>
<dbReference type="Proteomes" id="UP000039865">
    <property type="component" value="Unassembled WGS sequence"/>
</dbReference>
<evidence type="ECO:0000259" key="2">
    <source>
        <dbReference type="Pfam" id="PF10277"/>
    </source>
</evidence>
<feature type="transmembrane region" description="Helical" evidence="1">
    <location>
        <begin position="104"/>
        <end position="127"/>
    </location>
</feature>
<feature type="transmembrane region" description="Helical" evidence="1">
    <location>
        <begin position="217"/>
        <end position="237"/>
    </location>
</feature>
<dbReference type="AlphaFoldDB" id="A0A078AMT9"/>
<dbReference type="InterPro" id="IPR019402">
    <property type="entry name" value="CWH43_N"/>
</dbReference>
<sequence>MLKSNETSQVDPSQFMVYSPVQTYNSSMIINQNPQEPAPQKKYKSIFARFFIIQDGVISVSLRDQTIILSALISISLIVMGYFSCHNNDFECDLHDFPMVSTVIALPMYDRTFIILTTIMMFGVQQVNIRAFYKKLYGIIPDKQNDNMFNLGVVSCFALPLIGVFDEHKWGTIHGICAIAFFGCFGVYCVMLGNYLSANKDKFNPAESHSIDKMKQGSRVIVVLLAALLLSFIFYHSKVPTPLIEWAVVLYYSNFFAIASYANGFYDSVHQDGTLIKP</sequence>
<dbReference type="InParanoid" id="A0A078AMT9"/>
<gene>
    <name evidence="3" type="primary">Contig4648.g4964</name>
    <name evidence="3" type="ORF">STYLEM_12278</name>
</gene>
<feature type="transmembrane region" description="Helical" evidence="1">
    <location>
        <begin position="171"/>
        <end position="196"/>
    </location>
</feature>
<organism evidence="3 4">
    <name type="scientific">Stylonychia lemnae</name>
    <name type="common">Ciliate</name>
    <dbReference type="NCBI Taxonomy" id="5949"/>
    <lineage>
        <taxon>Eukaryota</taxon>
        <taxon>Sar</taxon>
        <taxon>Alveolata</taxon>
        <taxon>Ciliophora</taxon>
        <taxon>Intramacronucleata</taxon>
        <taxon>Spirotrichea</taxon>
        <taxon>Stichotrichia</taxon>
        <taxon>Sporadotrichida</taxon>
        <taxon>Oxytrichidae</taxon>
        <taxon>Stylonychinae</taxon>
        <taxon>Stylonychia</taxon>
    </lineage>
</organism>
<feature type="domain" description="CWH43-like N-terminal" evidence="2">
    <location>
        <begin position="77"/>
        <end position="260"/>
    </location>
</feature>
<feature type="transmembrane region" description="Helical" evidence="1">
    <location>
        <begin position="148"/>
        <end position="165"/>
    </location>
</feature>
<evidence type="ECO:0000313" key="4">
    <source>
        <dbReference type="Proteomes" id="UP000039865"/>
    </source>
</evidence>
<feature type="transmembrane region" description="Helical" evidence="1">
    <location>
        <begin position="66"/>
        <end position="84"/>
    </location>
</feature>
<proteinExistence type="predicted"/>
<keyword evidence="1" id="KW-1133">Transmembrane helix</keyword>
<evidence type="ECO:0000256" key="1">
    <source>
        <dbReference type="SAM" id="Phobius"/>
    </source>
</evidence>
<name>A0A078AMT9_STYLE</name>
<keyword evidence="1" id="KW-0812">Transmembrane</keyword>
<keyword evidence="4" id="KW-1185">Reference proteome</keyword>
<dbReference type="Pfam" id="PF10277">
    <property type="entry name" value="Frag1"/>
    <property type="match status" value="1"/>
</dbReference>
<dbReference type="EMBL" id="CCKQ01011668">
    <property type="protein sequence ID" value="CDW83236.1"/>
    <property type="molecule type" value="Genomic_DNA"/>
</dbReference>